<gene>
    <name evidence="10" type="ordered locus">Hoch_6395</name>
</gene>
<dbReference type="InterPro" id="IPR052371">
    <property type="entry name" value="BFD-associated_ferredoxin"/>
</dbReference>
<dbReference type="Proteomes" id="UP000001880">
    <property type="component" value="Chromosome"/>
</dbReference>
<evidence type="ECO:0000313" key="11">
    <source>
        <dbReference type="Proteomes" id="UP000001880"/>
    </source>
</evidence>
<evidence type="ECO:0000256" key="4">
    <source>
        <dbReference type="ARBA" id="ARBA00022982"/>
    </source>
</evidence>
<evidence type="ECO:0000259" key="9">
    <source>
        <dbReference type="Pfam" id="PF04324"/>
    </source>
</evidence>
<dbReference type="OrthoDB" id="7428628at2"/>
<dbReference type="KEGG" id="hoh:Hoch_6395"/>
<dbReference type="EMBL" id="CP001804">
    <property type="protein sequence ID" value="ACY18864.1"/>
    <property type="molecule type" value="Genomic_DNA"/>
</dbReference>
<evidence type="ECO:0000256" key="2">
    <source>
        <dbReference type="ARBA" id="ARBA00022714"/>
    </source>
</evidence>
<feature type="domain" description="BFD-like [2Fe-2S]-binding" evidence="9">
    <location>
        <begin position="2"/>
        <end position="50"/>
    </location>
</feature>
<organism evidence="10 11">
    <name type="scientific">Haliangium ochraceum (strain DSM 14365 / JCM 11303 / SMP-2)</name>
    <dbReference type="NCBI Taxonomy" id="502025"/>
    <lineage>
        <taxon>Bacteria</taxon>
        <taxon>Pseudomonadati</taxon>
        <taxon>Myxococcota</taxon>
        <taxon>Polyangia</taxon>
        <taxon>Haliangiales</taxon>
        <taxon>Kofleriaceae</taxon>
        <taxon>Haliangium</taxon>
    </lineage>
</organism>
<dbReference type="AlphaFoldDB" id="D0LP38"/>
<dbReference type="InterPro" id="IPR041854">
    <property type="entry name" value="BFD-like_2Fe2S-bd_dom_sf"/>
</dbReference>
<dbReference type="Pfam" id="PF04324">
    <property type="entry name" value="Fer2_BFD"/>
    <property type="match status" value="1"/>
</dbReference>
<proteinExistence type="inferred from homology"/>
<dbReference type="Gene3D" id="1.10.10.1100">
    <property type="entry name" value="BFD-like [2Fe-2S]-binding domain"/>
    <property type="match status" value="1"/>
</dbReference>
<keyword evidence="3" id="KW-0479">Metal-binding</keyword>
<evidence type="ECO:0000313" key="10">
    <source>
        <dbReference type="EMBL" id="ACY18864.1"/>
    </source>
</evidence>
<dbReference type="STRING" id="502025.Hoch_6395"/>
<keyword evidence="6" id="KW-0411">Iron-sulfur</keyword>
<keyword evidence="1" id="KW-0813">Transport</keyword>
<dbReference type="InterPro" id="IPR007419">
    <property type="entry name" value="BFD-like_2Fe2S-bd_dom"/>
</dbReference>
<comment type="similarity">
    <text evidence="8">Belongs to the Bfd family.</text>
</comment>
<name>D0LP38_HALO1</name>
<evidence type="ECO:0000256" key="3">
    <source>
        <dbReference type="ARBA" id="ARBA00022723"/>
    </source>
</evidence>
<dbReference type="HOGENOM" id="CLU_159205_4_1_7"/>
<protein>
    <recommendedName>
        <fullName evidence="7">Bacterioferritin-associated ferredoxin</fullName>
    </recommendedName>
</protein>
<reference evidence="10 11" key="1">
    <citation type="journal article" date="2010" name="Stand. Genomic Sci.">
        <title>Complete genome sequence of Haliangium ochraceum type strain (SMP-2).</title>
        <authorList>
            <consortium name="US DOE Joint Genome Institute (JGI-PGF)"/>
            <person name="Ivanova N."/>
            <person name="Daum C."/>
            <person name="Lang E."/>
            <person name="Abt B."/>
            <person name="Kopitz M."/>
            <person name="Saunders E."/>
            <person name="Lapidus A."/>
            <person name="Lucas S."/>
            <person name="Glavina Del Rio T."/>
            <person name="Nolan M."/>
            <person name="Tice H."/>
            <person name="Copeland A."/>
            <person name="Cheng J.F."/>
            <person name="Chen F."/>
            <person name="Bruce D."/>
            <person name="Goodwin L."/>
            <person name="Pitluck S."/>
            <person name="Mavromatis K."/>
            <person name="Pati A."/>
            <person name="Mikhailova N."/>
            <person name="Chen A."/>
            <person name="Palaniappan K."/>
            <person name="Land M."/>
            <person name="Hauser L."/>
            <person name="Chang Y.J."/>
            <person name="Jeffries C.D."/>
            <person name="Detter J.C."/>
            <person name="Brettin T."/>
            <person name="Rohde M."/>
            <person name="Goker M."/>
            <person name="Bristow J."/>
            <person name="Markowitz V."/>
            <person name="Eisen J.A."/>
            <person name="Hugenholtz P."/>
            <person name="Kyrpides N.C."/>
            <person name="Klenk H.P."/>
        </authorList>
    </citation>
    <scope>NUCLEOTIDE SEQUENCE [LARGE SCALE GENOMIC DNA]</scope>
    <source>
        <strain evidence="11">DSM 14365 / CIP 107738 / JCM 11303 / AJ 13395 / SMP-2</strain>
    </source>
</reference>
<dbReference type="PANTHER" id="PTHR37424:SF1">
    <property type="entry name" value="BACTERIOFERRITIN-ASSOCIATED FERREDOXIN"/>
    <property type="match status" value="1"/>
</dbReference>
<sequence length="85" mass="8609">MVVCFCITNTEKDIKSAISGGAHTVDQVGDRCGAGTGCGSCREQISELLESAGASCPGRGQCSTCPRSHARGASGQRAPLPLRAA</sequence>
<keyword evidence="5" id="KW-0408">Iron</keyword>
<dbReference type="eggNOG" id="COG1251">
    <property type="taxonomic scope" value="Bacteria"/>
</dbReference>
<keyword evidence="4" id="KW-0249">Electron transport</keyword>
<dbReference type="RefSeq" id="WP_012831456.1">
    <property type="nucleotide sequence ID" value="NC_013440.1"/>
</dbReference>
<evidence type="ECO:0000256" key="6">
    <source>
        <dbReference type="ARBA" id="ARBA00023014"/>
    </source>
</evidence>
<evidence type="ECO:0000256" key="5">
    <source>
        <dbReference type="ARBA" id="ARBA00023004"/>
    </source>
</evidence>
<accession>D0LP38</accession>
<dbReference type="PANTHER" id="PTHR37424">
    <property type="entry name" value="BACTERIOFERRITIN-ASSOCIATED FERREDOXIN"/>
    <property type="match status" value="1"/>
</dbReference>
<evidence type="ECO:0000256" key="7">
    <source>
        <dbReference type="ARBA" id="ARBA00039386"/>
    </source>
</evidence>
<keyword evidence="2" id="KW-0001">2Fe-2S</keyword>
<dbReference type="GO" id="GO:0051537">
    <property type="term" value="F:2 iron, 2 sulfur cluster binding"/>
    <property type="evidence" value="ECO:0007669"/>
    <property type="project" value="UniProtKB-KW"/>
</dbReference>
<evidence type="ECO:0000256" key="1">
    <source>
        <dbReference type="ARBA" id="ARBA00022448"/>
    </source>
</evidence>
<dbReference type="GO" id="GO:0046872">
    <property type="term" value="F:metal ion binding"/>
    <property type="evidence" value="ECO:0007669"/>
    <property type="project" value="UniProtKB-KW"/>
</dbReference>
<evidence type="ECO:0000256" key="8">
    <source>
        <dbReference type="ARBA" id="ARBA00046332"/>
    </source>
</evidence>
<keyword evidence="11" id="KW-1185">Reference proteome</keyword>